<sequence length="69" mass="8257">MARVSSEQGNQDSQSDQFYEQQWQEYIAYETRARLALEEQQKEEEAQSYLYEINLSDRGFVPVAKWCRT</sequence>
<proteinExistence type="predicted"/>
<keyword evidence="2" id="KW-1185">Reference proteome</keyword>
<name>A0ABS3JMR8_9BACT</name>
<evidence type="ECO:0000313" key="1">
    <source>
        <dbReference type="EMBL" id="MBO0951297.1"/>
    </source>
</evidence>
<dbReference type="EMBL" id="JAFMYW010000007">
    <property type="protein sequence ID" value="MBO0951297.1"/>
    <property type="molecule type" value="Genomic_DNA"/>
</dbReference>
<gene>
    <name evidence="1" type="ORF">J2I46_22125</name>
</gene>
<accession>A0ABS3JMR8</accession>
<comment type="caution">
    <text evidence="1">The sequence shown here is derived from an EMBL/GenBank/DDBJ whole genome shotgun (WGS) entry which is preliminary data.</text>
</comment>
<protein>
    <submittedName>
        <fullName evidence="1">Uncharacterized protein</fullName>
    </submittedName>
</protein>
<reference evidence="1 2" key="1">
    <citation type="submission" date="2021-03" db="EMBL/GenBank/DDBJ databases">
        <title>Fibrella sp. HMF5405 genome sequencing and assembly.</title>
        <authorList>
            <person name="Kang H."/>
            <person name="Kim H."/>
            <person name="Bae S."/>
            <person name="Joh K."/>
        </authorList>
    </citation>
    <scope>NUCLEOTIDE SEQUENCE [LARGE SCALE GENOMIC DNA]</scope>
    <source>
        <strain evidence="1 2">HMF5405</strain>
    </source>
</reference>
<organism evidence="1 2">
    <name type="scientific">Fibrella forsythiae</name>
    <dbReference type="NCBI Taxonomy" id="2817061"/>
    <lineage>
        <taxon>Bacteria</taxon>
        <taxon>Pseudomonadati</taxon>
        <taxon>Bacteroidota</taxon>
        <taxon>Cytophagia</taxon>
        <taxon>Cytophagales</taxon>
        <taxon>Spirosomataceae</taxon>
        <taxon>Fibrella</taxon>
    </lineage>
</organism>
<dbReference type="RefSeq" id="WP_207331245.1">
    <property type="nucleotide sequence ID" value="NZ_JAFMYW010000007.1"/>
</dbReference>
<dbReference type="Proteomes" id="UP000664628">
    <property type="component" value="Unassembled WGS sequence"/>
</dbReference>
<evidence type="ECO:0000313" key="2">
    <source>
        <dbReference type="Proteomes" id="UP000664628"/>
    </source>
</evidence>